<evidence type="ECO:0000259" key="1">
    <source>
        <dbReference type="Pfam" id="PF00925"/>
    </source>
</evidence>
<dbReference type="AlphaFoldDB" id="A0A7C5MXD9"/>
<feature type="domain" description="GTP cyclohydrolase II" evidence="1">
    <location>
        <begin position="15"/>
        <end position="59"/>
    </location>
</feature>
<dbReference type="InterPro" id="IPR036144">
    <property type="entry name" value="RibA-like_sf"/>
</dbReference>
<reference evidence="2" key="1">
    <citation type="journal article" date="2020" name="mSystems">
        <title>Genome- and Community-Level Interaction Insights into Carbon Utilization and Element Cycling Functions of Hydrothermarchaeota in Hydrothermal Sediment.</title>
        <authorList>
            <person name="Zhou Z."/>
            <person name="Liu Y."/>
            <person name="Xu W."/>
            <person name="Pan J."/>
            <person name="Luo Z.H."/>
            <person name="Li M."/>
        </authorList>
    </citation>
    <scope>NUCLEOTIDE SEQUENCE [LARGE SCALE GENOMIC DNA]</scope>
    <source>
        <strain evidence="2">HyVt-535</strain>
    </source>
</reference>
<protein>
    <recommendedName>
        <fullName evidence="1">GTP cyclohydrolase II domain-containing protein</fullName>
    </recommendedName>
</protein>
<evidence type="ECO:0000313" key="2">
    <source>
        <dbReference type="EMBL" id="HHH12839.1"/>
    </source>
</evidence>
<name>A0A7C5MXD9_9GAMM</name>
<organism evidence="2">
    <name type="scientific">Thiolapillus brandeum</name>
    <dbReference type="NCBI Taxonomy" id="1076588"/>
    <lineage>
        <taxon>Bacteria</taxon>
        <taxon>Pseudomonadati</taxon>
        <taxon>Pseudomonadota</taxon>
        <taxon>Gammaproteobacteria</taxon>
        <taxon>Chromatiales</taxon>
        <taxon>Sedimenticolaceae</taxon>
        <taxon>Thiolapillus</taxon>
    </lineage>
</organism>
<dbReference type="Proteomes" id="UP000886100">
    <property type="component" value="Unassembled WGS sequence"/>
</dbReference>
<dbReference type="Gene3D" id="3.40.50.10990">
    <property type="entry name" value="GTP cyclohydrolase II"/>
    <property type="match status" value="1"/>
</dbReference>
<dbReference type="UniPathway" id="UPA00275"/>
<proteinExistence type="predicted"/>
<sequence length="69" mass="7461">GGEGGPSIDLGKIKDKELRTFGVGAQILIDLGVKKMRVMSAPKHLHALAGFHLEVTEFVDFELPEEEAS</sequence>
<dbReference type="InterPro" id="IPR032677">
    <property type="entry name" value="GTP_cyclohydro_II"/>
</dbReference>
<accession>A0A7C5MXD9</accession>
<feature type="non-terminal residue" evidence="2">
    <location>
        <position position="1"/>
    </location>
</feature>
<dbReference type="GO" id="GO:0009231">
    <property type="term" value="P:riboflavin biosynthetic process"/>
    <property type="evidence" value="ECO:0007669"/>
    <property type="project" value="UniProtKB-UniPathway"/>
</dbReference>
<dbReference type="SUPFAM" id="SSF142695">
    <property type="entry name" value="RibA-like"/>
    <property type="match status" value="1"/>
</dbReference>
<gene>
    <name evidence="2" type="ORF">ENJ98_01250</name>
</gene>
<comment type="caution">
    <text evidence="2">The sequence shown here is derived from an EMBL/GenBank/DDBJ whole genome shotgun (WGS) entry which is preliminary data.</text>
</comment>
<dbReference type="EMBL" id="DROM01000078">
    <property type="protein sequence ID" value="HHH12839.1"/>
    <property type="molecule type" value="Genomic_DNA"/>
</dbReference>
<dbReference type="Pfam" id="PF00925">
    <property type="entry name" value="GTP_cyclohydro2"/>
    <property type="match status" value="1"/>
</dbReference>